<dbReference type="Pfam" id="PF13526">
    <property type="entry name" value="DUF4125"/>
    <property type="match status" value="1"/>
</dbReference>
<dbReference type="RefSeq" id="WP_011340654.1">
    <property type="nucleotide sequence ID" value="NC_007498.2"/>
</dbReference>
<protein>
    <recommendedName>
        <fullName evidence="3">DUF4125 family protein</fullName>
    </recommendedName>
</protein>
<dbReference type="KEGG" id="pca:Pcar_0933"/>
<name>Q3A621_SYNC1</name>
<dbReference type="HOGENOM" id="CLU_099036_1_0_7"/>
<keyword evidence="2" id="KW-1185">Reference proteome</keyword>
<dbReference type="OrthoDB" id="5387164at2"/>
<organism evidence="1 2">
    <name type="scientific">Syntrophotalea carbinolica (strain DSM 2380 / NBRC 103641 / GraBd1)</name>
    <name type="common">Pelobacter carbinolicus</name>
    <dbReference type="NCBI Taxonomy" id="338963"/>
    <lineage>
        <taxon>Bacteria</taxon>
        <taxon>Pseudomonadati</taxon>
        <taxon>Thermodesulfobacteriota</taxon>
        <taxon>Desulfuromonadia</taxon>
        <taxon>Desulfuromonadales</taxon>
        <taxon>Syntrophotaleaceae</taxon>
        <taxon>Syntrophotalea</taxon>
    </lineage>
</organism>
<evidence type="ECO:0000313" key="1">
    <source>
        <dbReference type="EMBL" id="ABA88186.1"/>
    </source>
</evidence>
<reference evidence="1 2" key="2">
    <citation type="journal article" date="2012" name="BMC Genomics">
        <title>The genome of Pelobacter carbinolicus reveals surprising metabolic capabilities and physiological features.</title>
        <authorList>
            <person name="Aklujkar M."/>
            <person name="Haveman S.A."/>
            <person name="Didonato R.Jr."/>
            <person name="Chertkov O."/>
            <person name="Han C.S."/>
            <person name="Land M.L."/>
            <person name="Brown P."/>
            <person name="Lovley D.R."/>
        </authorList>
    </citation>
    <scope>NUCLEOTIDE SEQUENCE [LARGE SCALE GENOMIC DNA]</scope>
    <source>
        <strain evidence="2">DSM 2380 / NBRC 103641 / GraBd1</strain>
    </source>
</reference>
<dbReference type="Proteomes" id="UP000002534">
    <property type="component" value="Chromosome"/>
</dbReference>
<dbReference type="AlphaFoldDB" id="Q3A621"/>
<dbReference type="STRING" id="338963.Pcar_0933"/>
<evidence type="ECO:0008006" key="3">
    <source>
        <dbReference type="Google" id="ProtNLM"/>
    </source>
</evidence>
<accession>Q3A621</accession>
<evidence type="ECO:0000313" key="2">
    <source>
        <dbReference type="Proteomes" id="UP000002534"/>
    </source>
</evidence>
<sequence length="197" mass="22497">METRNIIIEQILELELAMFLSVPTAHRYRCQEDPESFRLHRQAQFAAWSAPTLESYLIDLQRAKAADRNLLAIKYARMDNLLPRENFSPAIDAIVPLALEGQKAFITRHPYLMQGGRPPAKEQDAPGQTSFETYLRSELETYSDKTLDLLHGDMLALQESGSSLSEATYRHLAKQWGFDSLETLEQTLRDKIASQKD</sequence>
<gene>
    <name evidence="1" type="ordered locus">Pcar_0933</name>
</gene>
<proteinExistence type="predicted"/>
<reference evidence="2" key="1">
    <citation type="submission" date="2005-10" db="EMBL/GenBank/DDBJ databases">
        <title>Complete sequence of Pelobacter carbinolicus DSM 2380.</title>
        <authorList>
            <person name="Copeland A."/>
            <person name="Lucas S."/>
            <person name="Lapidus A."/>
            <person name="Barry K."/>
            <person name="Detter J.C."/>
            <person name="Glavina T."/>
            <person name="Hammon N."/>
            <person name="Israni S."/>
            <person name="Pitluck S."/>
            <person name="Chertkov O."/>
            <person name="Schmutz J."/>
            <person name="Larimer F."/>
            <person name="Land M."/>
            <person name="Kyrpides N."/>
            <person name="Ivanova N."/>
            <person name="Richardson P."/>
        </authorList>
    </citation>
    <scope>NUCLEOTIDE SEQUENCE [LARGE SCALE GENOMIC DNA]</scope>
    <source>
        <strain evidence="2">DSM 2380 / NBRC 103641 / GraBd1</strain>
    </source>
</reference>
<dbReference type="eggNOG" id="ENOG5031HGC">
    <property type="taxonomic scope" value="Bacteria"/>
</dbReference>
<dbReference type="EMBL" id="CP000142">
    <property type="protein sequence ID" value="ABA88186.1"/>
    <property type="molecule type" value="Genomic_DNA"/>
</dbReference>
<dbReference type="InterPro" id="IPR025191">
    <property type="entry name" value="DUF4125"/>
</dbReference>